<dbReference type="EMBL" id="CP009286">
    <property type="protein sequence ID" value="AIQ62702.1"/>
    <property type="molecule type" value="Genomic_DNA"/>
</dbReference>
<dbReference type="HOGENOM" id="CLU_102870_2_0_9"/>
<dbReference type="Pfam" id="PF12730">
    <property type="entry name" value="ABC2_membrane_4"/>
    <property type="match status" value="1"/>
</dbReference>
<evidence type="ECO:0000256" key="1">
    <source>
        <dbReference type="SAM" id="Phobius"/>
    </source>
</evidence>
<keyword evidence="1" id="KW-0812">Transmembrane</keyword>
<feature type="transmembrane region" description="Helical" evidence="1">
    <location>
        <begin position="153"/>
        <end position="170"/>
    </location>
</feature>
<feature type="transmembrane region" description="Helical" evidence="1">
    <location>
        <begin position="202"/>
        <end position="222"/>
    </location>
</feature>
<evidence type="ECO:0008006" key="4">
    <source>
        <dbReference type="Google" id="ProtNLM"/>
    </source>
</evidence>
<feature type="transmembrane region" description="Helical" evidence="1">
    <location>
        <begin position="100"/>
        <end position="133"/>
    </location>
</feature>
<proteinExistence type="predicted"/>
<feature type="transmembrane region" description="Helical" evidence="1">
    <location>
        <begin position="16"/>
        <end position="38"/>
    </location>
</feature>
<sequence length="231" mass="25457">MLHLIGLEFKKGRAAGYTWGSLIAWAAIVGMISLIYFVDGNNLADPAFKDQGELLQVIEIMVRATFIIYASALLSKLIISEYKDKTMALLFTYPISRKKLIFAKLIIVFLWCFLNIVIANLLIDALFLAIDSYMGYLPDRLTRHDLFIHEGNVLMQALGAAGMSLLPLVIGLRRKSVAATVASSIFIVMIVCSNNMGFTLSSIIAIPLSLAGLGILITYLSFRNVDQMDVG</sequence>
<dbReference type="KEGG" id="pste:PSTEL_05900"/>
<dbReference type="Proteomes" id="UP000029507">
    <property type="component" value="Chromosome"/>
</dbReference>
<feature type="transmembrane region" description="Helical" evidence="1">
    <location>
        <begin position="58"/>
        <end position="79"/>
    </location>
</feature>
<gene>
    <name evidence="2" type="ORF">PSTEL_05900</name>
</gene>
<name>A0A089LP92_9BACL</name>
<evidence type="ECO:0000313" key="3">
    <source>
        <dbReference type="Proteomes" id="UP000029507"/>
    </source>
</evidence>
<accession>A0A089LP92</accession>
<dbReference type="PANTHER" id="PTHR37305">
    <property type="entry name" value="INTEGRAL MEMBRANE PROTEIN-RELATED"/>
    <property type="match status" value="1"/>
</dbReference>
<dbReference type="STRING" id="169760.PSTEL_05900"/>
<keyword evidence="1" id="KW-0472">Membrane</keyword>
<feature type="transmembrane region" description="Helical" evidence="1">
    <location>
        <begin position="177"/>
        <end position="196"/>
    </location>
</feature>
<reference evidence="2 3" key="1">
    <citation type="submission" date="2014-08" db="EMBL/GenBank/DDBJ databases">
        <title>Comparative genomics of the Paenibacillus odorifer group.</title>
        <authorList>
            <person name="den Bakker H.C."/>
            <person name="Tsai Y.-C."/>
            <person name="Martin N."/>
            <person name="Korlach J."/>
            <person name="Wiedmann M."/>
        </authorList>
    </citation>
    <scope>NUCLEOTIDE SEQUENCE [LARGE SCALE GENOMIC DNA]</scope>
    <source>
        <strain evidence="2 3">DSM 14472</strain>
    </source>
</reference>
<keyword evidence="1" id="KW-1133">Transmembrane helix</keyword>
<dbReference type="PANTHER" id="PTHR37305:SF1">
    <property type="entry name" value="MEMBRANE PROTEIN"/>
    <property type="match status" value="1"/>
</dbReference>
<organism evidence="2 3">
    <name type="scientific">Paenibacillus stellifer</name>
    <dbReference type="NCBI Taxonomy" id="169760"/>
    <lineage>
        <taxon>Bacteria</taxon>
        <taxon>Bacillati</taxon>
        <taxon>Bacillota</taxon>
        <taxon>Bacilli</taxon>
        <taxon>Bacillales</taxon>
        <taxon>Paenibacillaceae</taxon>
        <taxon>Paenibacillus</taxon>
    </lineage>
</organism>
<evidence type="ECO:0000313" key="2">
    <source>
        <dbReference type="EMBL" id="AIQ62702.1"/>
    </source>
</evidence>
<dbReference type="OrthoDB" id="9784784at2"/>
<dbReference type="RefSeq" id="WP_038694058.1">
    <property type="nucleotide sequence ID" value="NZ_CP009286.1"/>
</dbReference>
<dbReference type="AlphaFoldDB" id="A0A089LP92"/>
<keyword evidence="3" id="KW-1185">Reference proteome</keyword>
<protein>
    <recommendedName>
        <fullName evidence="4">ABC transporter permease</fullName>
    </recommendedName>
</protein>